<evidence type="ECO:0000313" key="2">
    <source>
        <dbReference type="EMBL" id="GAN97776.1"/>
    </source>
</evidence>
<dbReference type="EMBL" id="BANI01000216">
    <property type="protein sequence ID" value="GAN97776.1"/>
    <property type="molecule type" value="Genomic_DNA"/>
</dbReference>
<reference evidence="2 3" key="1">
    <citation type="submission" date="2012-11" db="EMBL/GenBank/DDBJ databases">
        <title>Whole genome sequence of Gluconacetobacter europaeus NBRC3261.</title>
        <authorList>
            <person name="Azuma Y."/>
            <person name="Higashiura N."/>
            <person name="Hirakawa H."/>
            <person name="Matsushita K."/>
        </authorList>
    </citation>
    <scope>NUCLEOTIDE SEQUENCE [LARGE SCALE GENOMIC DNA]</scope>
    <source>
        <strain evidence="2 3">NBRC 3261</strain>
    </source>
</reference>
<sequence length="171" mass="19034">MAGREPLFHNSKFVPYLLHIVLDTYAPTTPNQGLAINGAQPRSKGAGWWRLDGNGMWSDEVMGLDYAARQRRRTPYVRVVGVIIAVHVVVLSMLAYGLRPKAKPMFPEPYRPLPPVTLRIIPEPMPPVPPAPPPVRPVMVQPLVPVIPAPVIGRDRRVHMPEIVPKSIQVD</sequence>
<accession>A0A0D6Q4V7</accession>
<keyword evidence="1" id="KW-1133">Transmembrane helix</keyword>
<dbReference type="Proteomes" id="UP000032675">
    <property type="component" value="Unassembled WGS sequence"/>
</dbReference>
<protein>
    <submittedName>
        <fullName evidence="2">Uncharacterized protein</fullName>
    </submittedName>
</protein>
<gene>
    <name evidence="2" type="ORF">Geu3261_0254_012</name>
</gene>
<evidence type="ECO:0000313" key="3">
    <source>
        <dbReference type="Proteomes" id="UP000032675"/>
    </source>
</evidence>
<proteinExistence type="predicted"/>
<evidence type="ECO:0000256" key="1">
    <source>
        <dbReference type="SAM" id="Phobius"/>
    </source>
</evidence>
<feature type="transmembrane region" description="Helical" evidence="1">
    <location>
        <begin position="76"/>
        <end position="98"/>
    </location>
</feature>
<keyword evidence="1" id="KW-0472">Membrane</keyword>
<name>A0A0D6Q4V7_KOMEU</name>
<keyword evidence="1" id="KW-0812">Transmembrane</keyword>
<dbReference type="AlphaFoldDB" id="A0A0D6Q4V7"/>
<organism evidence="2 3">
    <name type="scientific">Komagataeibacter europaeus NBRC 3261</name>
    <dbReference type="NCBI Taxonomy" id="1234669"/>
    <lineage>
        <taxon>Bacteria</taxon>
        <taxon>Pseudomonadati</taxon>
        <taxon>Pseudomonadota</taxon>
        <taxon>Alphaproteobacteria</taxon>
        <taxon>Acetobacterales</taxon>
        <taxon>Acetobacteraceae</taxon>
        <taxon>Komagataeibacter</taxon>
    </lineage>
</organism>
<comment type="caution">
    <text evidence="2">The sequence shown here is derived from an EMBL/GenBank/DDBJ whole genome shotgun (WGS) entry which is preliminary data.</text>
</comment>